<proteinExistence type="predicted"/>
<dbReference type="Pfam" id="PF19795">
    <property type="entry name" value="DUF6279"/>
    <property type="match status" value="1"/>
</dbReference>
<dbReference type="RefSeq" id="WP_108950425.1">
    <property type="nucleotide sequence ID" value="NZ_CP022187.1"/>
</dbReference>
<dbReference type="PROSITE" id="PS51257">
    <property type="entry name" value="PROKAR_LIPOPROTEIN"/>
    <property type="match status" value="1"/>
</dbReference>
<protein>
    <recommendedName>
        <fullName evidence="3">Lipoprotein</fullName>
    </recommendedName>
</protein>
<evidence type="ECO:0000313" key="1">
    <source>
        <dbReference type="EMBL" id="AWI76726.1"/>
    </source>
</evidence>
<gene>
    <name evidence="1" type="ORF">CEW83_17140</name>
</gene>
<dbReference type="AlphaFoldDB" id="A0A2U8GUN4"/>
<dbReference type="InterPro" id="IPR016875">
    <property type="entry name" value="UCP028200"/>
</dbReference>
<keyword evidence="2" id="KW-1185">Reference proteome</keyword>
<sequence length="294" mass="33013">MSVRLRLLVLTICALLLGGCGLRFAYSQLDWLLPWYVGDYVSLDRTQKRLLDARLEARLAWHCSSQLTAYSGLLREVERDLGGNEVVGAPILDAYLQRGEAFWRVLMKEITPDAGVLLAALSDAQVKELGEAFARRNDETREEFLEGTPDALRARQIERMEKRLRTWFGPLSAAQRSRVASWSAGLAPTTEAWLHHRARWQGALIEVLAQRQAPDFESRVGALLLEPDSLWAADYRADVARNRKQTLDLLADIFNMASPAQRTHLVNEIAGWAAQFEQLACTDTPLRTASIGGR</sequence>
<evidence type="ECO:0008006" key="3">
    <source>
        <dbReference type="Google" id="ProtNLM"/>
    </source>
</evidence>
<dbReference type="Proteomes" id="UP000244930">
    <property type="component" value="Chromosome"/>
</dbReference>
<organism evidence="1 2">
    <name type="scientific">Parazoarcus communis</name>
    <dbReference type="NCBI Taxonomy" id="41977"/>
    <lineage>
        <taxon>Bacteria</taxon>
        <taxon>Pseudomonadati</taxon>
        <taxon>Pseudomonadota</taxon>
        <taxon>Betaproteobacteria</taxon>
        <taxon>Rhodocyclales</taxon>
        <taxon>Zoogloeaceae</taxon>
        <taxon>Parazoarcus</taxon>
    </lineage>
</organism>
<dbReference type="PIRSF" id="PIRSF028200">
    <property type="entry name" value="UCP028200"/>
    <property type="match status" value="1"/>
</dbReference>
<accession>A0A2U8GUN4</accession>
<name>A0A2U8GUN4_9RHOO</name>
<dbReference type="EMBL" id="CP022187">
    <property type="protein sequence ID" value="AWI76726.1"/>
    <property type="molecule type" value="Genomic_DNA"/>
</dbReference>
<evidence type="ECO:0000313" key="2">
    <source>
        <dbReference type="Proteomes" id="UP000244930"/>
    </source>
</evidence>
<reference evidence="1 2" key="1">
    <citation type="submission" date="2017-06" db="EMBL/GenBank/DDBJ databases">
        <title>Azoarcus.</title>
        <authorList>
            <person name="Woo J.-H."/>
            <person name="Kim H.-S."/>
        </authorList>
    </citation>
    <scope>NUCLEOTIDE SEQUENCE [LARGE SCALE GENOMIC DNA]</scope>
    <source>
        <strain evidence="1 2">TSPY31</strain>
    </source>
</reference>
<dbReference type="KEGG" id="acom:CEW83_17140"/>